<feature type="domain" description="PKD" evidence="8">
    <location>
        <begin position="1097"/>
        <end position="1177"/>
    </location>
</feature>
<dbReference type="PROSITE" id="PS50093">
    <property type="entry name" value="PKD"/>
    <property type="match status" value="4"/>
</dbReference>
<feature type="region of interest" description="Disordered" evidence="6">
    <location>
        <begin position="1100"/>
        <end position="1122"/>
    </location>
</feature>
<evidence type="ECO:0000256" key="6">
    <source>
        <dbReference type="SAM" id="MobiDB-lite"/>
    </source>
</evidence>
<dbReference type="PROSITE" id="PS50835">
    <property type="entry name" value="IG_LIKE"/>
    <property type="match status" value="1"/>
</dbReference>
<feature type="domain" description="Ig-like" evidence="9">
    <location>
        <begin position="1014"/>
        <end position="1092"/>
    </location>
</feature>
<keyword evidence="4 7" id="KW-1133">Transmembrane helix</keyword>
<keyword evidence="5 7" id="KW-0472">Membrane</keyword>
<dbReference type="PANTHER" id="PTHR46730:SF1">
    <property type="entry name" value="PLAT DOMAIN-CONTAINING PROTEIN"/>
    <property type="match status" value="1"/>
</dbReference>
<sequence length="1381" mass="154720">MYSNKLAAWAILAAFLLSFIPTATAGGEYDEWFWSITGDTTDEDGDGYNDTATIGYDPDTTCECDVDIYVYITVYDSDTGDEVDSGSFEYTIYDEEGDWFEEDWTPDYNGTFDFNVTLYDDEGYFEDYADWYDVELWAMTGSTDETINVENGVFDEDEDQIMNDLGFYAHVKDDDEEDVNITVWKKNILGIWTFFNNGTTDEGGDLTFKNVTSGEYMWDASVSGEKLAGEGGYAVVDDTYTIGHVGTIEDWDGANDWDDFMAFVPEGNGTKDDAYVEVFDENGTMVDNGTTDDESWGDTHFFISDDLAQGNYTHYIYEEQGGDLLQNGSFYSYGSTSTNYDEWFEDWDYETEDTNDDFEDDTINISFDPDTECDCEVDINVMIEVFENETGDGVDWVFGEFTINGTADDWFSMNWTATDNGSYDFNVTLFDEDWNFEDQFRIEDVYLTNGGGGGGGQGDEDEWFSEWDYDTEDTNDDDEDDTIIIGYDPDTTCDCYVNITVYVDVYDNETGDWVDYTYAEHTIYDEEGDWFEQDWTATDNGSYDFFVDMYDEDWNSEDDFWIYNVSLTSGSGGNGTGDEDEWFWSWDYDTEDDNGDGEDDTIIIGYDPDTTCDCEVDITVFVDVYDNETGDWVDGIDAEHTIYDGESDWFEQDWTAYENGSYDFNAVMYDEDWNFEDEFWIYDVYLTSDGGGGGGNGTGDDNGVGHVGFIDDWDEDDYVNDYIGGVLEDDEFKEDAHFEIYDEDNNLVDSGNPNYYGMLFVSSNLTEGWYYQDVYYEEDDALLQTGPFYSYGDSSNPETSDIVNVDNAVVDDDDDDEYAVYDDVGFIAHRGSFSTGEEGVGIEIYKYNEESGDWEYHAYLETNETGEAWLYNETCGEYEWNASAENEDGYYQVWAGCDDTGGGGDEDEWFYDWDYETEDMRFVVGYDPDTTCDCEVDITVYIDVFDNETGDYVDSLYDDHTIYNEEEDWFEQDWTYYEGTYDFNVYLYDQEYGHEEDNFWIYGVELTEAEQNAPPVIDALNVADGDEGEELSLSVDAQDDDDDDLTYSWDFGDGETASGESVKHTWADDGDYTVTVTVSDGEEETSESATVSVANVAPTLSVTGPASGSEAQSRSFEADTSDVEADTISVAWDFGDGETASGEDVTHTWADDGTYTITATASDEDGGETTETFDITIANRAPTLELSASSTSGDEGDSFAFSAVTSDVTDDTVSVAWDFGDGQTASGLAVTHTFTDDGTFVVEVIASDEDGGVTSKKLYIDIDNVAPSLTNLQLPSSVKQGEPITVSIEATDPGDDVISITWNMGDGTTYTGGTVTHTYDKAGTYTVTVCATDDDDGQECQQATIPIELLEQLEEEGGLLPGFGLVGALAMLGLLAAVRRR</sequence>
<feature type="transmembrane region" description="Helical" evidence="7">
    <location>
        <begin position="1359"/>
        <end position="1378"/>
    </location>
</feature>
<protein>
    <submittedName>
        <fullName evidence="10">YD repeat-containing protein</fullName>
    </submittedName>
</protein>
<evidence type="ECO:0000313" key="10">
    <source>
        <dbReference type="EMBL" id="AIF02462.1"/>
    </source>
</evidence>
<dbReference type="SUPFAM" id="SSF49299">
    <property type="entry name" value="PKD domain"/>
    <property type="match status" value="4"/>
</dbReference>
<dbReference type="EMBL" id="KF900651">
    <property type="protein sequence ID" value="AIF02462.1"/>
    <property type="molecule type" value="Genomic_DNA"/>
</dbReference>
<evidence type="ECO:0000256" key="2">
    <source>
        <dbReference type="ARBA" id="ARBA00022692"/>
    </source>
</evidence>
<keyword evidence="2 7" id="KW-0812">Transmembrane</keyword>
<dbReference type="Gene3D" id="2.60.40.10">
    <property type="entry name" value="Immunoglobulins"/>
    <property type="match status" value="4"/>
</dbReference>
<dbReference type="GO" id="GO:0005261">
    <property type="term" value="F:monoatomic cation channel activity"/>
    <property type="evidence" value="ECO:0007669"/>
    <property type="project" value="TreeGrafter"/>
</dbReference>
<comment type="subcellular location">
    <subcellularLocation>
        <location evidence="1">Membrane</location>
        <topology evidence="1">Multi-pass membrane protein</topology>
    </subcellularLocation>
</comment>
<keyword evidence="3" id="KW-0677">Repeat</keyword>
<dbReference type="InterPro" id="IPR000601">
    <property type="entry name" value="PKD_dom"/>
</dbReference>
<feature type="compositionally biased region" description="Polar residues" evidence="6">
    <location>
        <begin position="1100"/>
        <end position="1115"/>
    </location>
</feature>
<dbReference type="PANTHER" id="PTHR46730">
    <property type="entry name" value="POLYCYSTIN-1"/>
    <property type="match status" value="1"/>
</dbReference>
<feature type="domain" description="PKD" evidence="8">
    <location>
        <begin position="1014"/>
        <end position="1093"/>
    </location>
</feature>
<feature type="domain" description="PKD" evidence="8">
    <location>
        <begin position="1283"/>
        <end position="1333"/>
    </location>
</feature>
<evidence type="ECO:0000256" key="7">
    <source>
        <dbReference type="SAM" id="Phobius"/>
    </source>
</evidence>
<evidence type="ECO:0000256" key="1">
    <source>
        <dbReference type="ARBA" id="ARBA00004141"/>
    </source>
</evidence>
<name>A0A075GKR7_9EURY</name>
<evidence type="ECO:0000259" key="8">
    <source>
        <dbReference type="PROSITE" id="PS50093"/>
    </source>
</evidence>
<evidence type="ECO:0000256" key="5">
    <source>
        <dbReference type="ARBA" id="ARBA00023136"/>
    </source>
</evidence>
<dbReference type="CDD" id="cd00146">
    <property type="entry name" value="PKD"/>
    <property type="match status" value="3"/>
</dbReference>
<reference evidence="10" key="1">
    <citation type="journal article" date="2014" name="Genome Biol. Evol.">
        <title>Pangenome evidence for extensive interdomain horizontal transfer affecting lineage core and shell genes in uncultured planktonic thaumarchaeota and euryarchaeota.</title>
        <authorList>
            <person name="Deschamps P."/>
            <person name="Zivanovic Y."/>
            <person name="Moreira D."/>
            <person name="Rodriguez-Valera F."/>
            <person name="Lopez-Garcia P."/>
        </authorList>
    </citation>
    <scope>NUCLEOTIDE SEQUENCE</scope>
</reference>
<evidence type="ECO:0000256" key="3">
    <source>
        <dbReference type="ARBA" id="ARBA00022737"/>
    </source>
</evidence>
<dbReference type="InterPro" id="IPR035986">
    <property type="entry name" value="PKD_dom_sf"/>
</dbReference>
<dbReference type="GO" id="GO:0006816">
    <property type="term" value="P:calcium ion transport"/>
    <property type="evidence" value="ECO:0007669"/>
    <property type="project" value="TreeGrafter"/>
</dbReference>
<evidence type="ECO:0000256" key="4">
    <source>
        <dbReference type="ARBA" id="ARBA00022989"/>
    </source>
</evidence>
<accession>A0A075GKR7</accession>
<dbReference type="GO" id="GO:0005886">
    <property type="term" value="C:plasma membrane"/>
    <property type="evidence" value="ECO:0007669"/>
    <property type="project" value="TreeGrafter"/>
</dbReference>
<organism evidence="10">
    <name type="scientific">uncultured marine group II/III euryarchaeote KM3_157_C11</name>
    <dbReference type="NCBI Taxonomy" id="1457903"/>
    <lineage>
        <taxon>Archaea</taxon>
        <taxon>Methanobacteriati</taxon>
        <taxon>Methanobacteriota</taxon>
        <taxon>environmental samples</taxon>
    </lineage>
</organism>
<dbReference type="InterPro" id="IPR013783">
    <property type="entry name" value="Ig-like_fold"/>
</dbReference>
<proteinExistence type="predicted"/>
<feature type="domain" description="PKD" evidence="8">
    <location>
        <begin position="1182"/>
        <end position="1260"/>
    </location>
</feature>
<dbReference type="InterPro" id="IPR022409">
    <property type="entry name" value="PKD/Chitinase_dom"/>
</dbReference>
<evidence type="ECO:0000259" key="9">
    <source>
        <dbReference type="PROSITE" id="PS50835"/>
    </source>
</evidence>
<dbReference type="SMART" id="SM00089">
    <property type="entry name" value="PKD"/>
    <property type="match status" value="4"/>
</dbReference>
<dbReference type="InterPro" id="IPR007110">
    <property type="entry name" value="Ig-like_dom"/>
</dbReference>
<dbReference type="Pfam" id="PF18911">
    <property type="entry name" value="PKD_4"/>
    <property type="match status" value="4"/>
</dbReference>